<gene>
    <name evidence="1" type="ORF">GCM10011594_09830</name>
</gene>
<sequence>MSLVQRFEDAVQEGAGRPGLGDPAMLASRLAWATARVLPVAGAGISALGDPDVKVPVGASDDISAAAERLQFTAGAGPCLSAHRAGSAVAATSARLHSEWPVFASLLFERTPFLAVLSLPLEWPLVSIGAVDCYLTADSDLTSTLQDGAAVVASRISAALARELTDPRRNGDPAGEGVGTGHEVGVAGPMWLHGPAAIWRSQVPVAAGILTVALQLTLSDAVAVLRAHAFVTDRTVDQVADDLVHHRIRPEELAPGAG</sequence>
<comment type="caution">
    <text evidence="1">The sequence shown here is derived from an EMBL/GenBank/DDBJ whole genome shotgun (WGS) entry which is preliminary data.</text>
</comment>
<evidence type="ECO:0000313" key="2">
    <source>
        <dbReference type="Proteomes" id="UP000655208"/>
    </source>
</evidence>
<reference evidence="1" key="2">
    <citation type="submission" date="2020-09" db="EMBL/GenBank/DDBJ databases">
        <authorList>
            <person name="Sun Q."/>
            <person name="Zhou Y."/>
        </authorList>
    </citation>
    <scope>NUCLEOTIDE SEQUENCE</scope>
    <source>
        <strain evidence="1">CGMCC 4.7308</strain>
    </source>
</reference>
<evidence type="ECO:0000313" key="1">
    <source>
        <dbReference type="EMBL" id="GGL92111.1"/>
    </source>
</evidence>
<dbReference type="SUPFAM" id="SSF55781">
    <property type="entry name" value="GAF domain-like"/>
    <property type="match status" value="1"/>
</dbReference>
<evidence type="ECO:0008006" key="3">
    <source>
        <dbReference type="Google" id="ProtNLM"/>
    </source>
</evidence>
<proteinExistence type="predicted"/>
<dbReference type="AlphaFoldDB" id="A0A917WCA6"/>
<accession>A0A917WCA6</accession>
<reference evidence="1" key="1">
    <citation type="journal article" date="2014" name="Int. J. Syst. Evol. Microbiol.">
        <title>Complete genome sequence of Corynebacterium casei LMG S-19264T (=DSM 44701T), isolated from a smear-ripened cheese.</title>
        <authorList>
            <consortium name="US DOE Joint Genome Institute (JGI-PGF)"/>
            <person name="Walter F."/>
            <person name="Albersmeier A."/>
            <person name="Kalinowski J."/>
            <person name="Ruckert C."/>
        </authorList>
    </citation>
    <scope>NUCLEOTIDE SEQUENCE</scope>
    <source>
        <strain evidence="1">CGMCC 4.7308</strain>
    </source>
</reference>
<organism evidence="1 2">
    <name type="scientific">Nakamurella endophytica</name>
    <dbReference type="NCBI Taxonomy" id="1748367"/>
    <lineage>
        <taxon>Bacteria</taxon>
        <taxon>Bacillati</taxon>
        <taxon>Actinomycetota</taxon>
        <taxon>Actinomycetes</taxon>
        <taxon>Nakamurellales</taxon>
        <taxon>Nakamurellaceae</taxon>
        <taxon>Nakamurella</taxon>
    </lineage>
</organism>
<dbReference type="Proteomes" id="UP000655208">
    <property type="component" value="Unassembled WGS sequence"/>
</dbReference>
<name>A0A917WCA6_9ACTN</name>
<dbReference type="EMBL" id="BMNA01000002">
    <property type="protein sequence ID" value="GGL92111.1"/>
    <property type="molecule type" value="Genomic_DNA"/>
</dbReference>
<keyword evidence="2" id="KW-1185">Reference proteome</keyword>
<protein>
    <recommendedName>
        <fullName evidence="3">ANTAR domain-containing protein</fullName>
    </recommendedName>
</protein>